<evidence type="ECO:0000313" key="1">
    <source>
        <dbReference type="EMBL" id="MBR0653924.1"/>
    </source>
</evidence>
<keyword evidence="2" id="KW-1185">Reference proteome</keyword>
<proteinExistence type="predicted"/>
<dbReference type="RefSeq" id="WP_211872632.1">
    <property type="nucleotide sequence ID" value="NZ_JAAEDH010000002.1"/>
</dbReference>
<dbReference type="PANTHER" id="PTHR17985:SF8">
    <property type="entry name" value="TRANSPORT AND GOLGI ORGANIZATION PROTEIN 2 HOMOLOG"/>
    <property type="match status" value="1"/>
</dbReference>
<reference evidence="1" key="1">
    <citation type="submission" date="2020-01" db="EMBL/GenBank/DDBJ databases">
        <authorList>
            <person name="Rat A."/>
        </authorList>
    </citation>
    <scope>NUCLEOTIDE SEQUENCE</scope>
    <source>
        <strain evidence="1">LMG 28251</strain>
    </source>
</reference>
<dbReference type="EMBL" id="JAAEDH010000002">
    <property type="protein sequence ID" value="MBR0653924.1"/>
    <property type="molecule type" value="Genomic_DNA"/>
</dbReference>
<reference evidence="1" key="2">
    <citation type="journal article" date="2021" name="Syst. Appl. Microbiol.">
        <title>Roseomonas hellenica sp. nov., isolated from roots of wild-growing Alkanna tinctoria.</title>
        <authorList>
            <person name="Rat A."/>
            <person name="Naranjo H.D."/>
            <person name="Lebbe L."/>
            <person name="Cnockaert M."/>
            <person name="Krigas N."/>
            <person name="Grigoriadou K."/>
            <person name="Maloupa E."/>
            <person name="Willems A."/>
        </authorList>
    </citation>
    <scope>NUCLEOTIDE SEQUENCE</scope>
    <source>
        <strain evidence="1">LMG 28251</strain>
    </source>
</reference>
<accession>A0AAF1KHG5</accession>
<comment type="caution">
    <text evidence="1">The sequence shown here is derived from an EMBL/GenBank/DDBJ whole genome shotgun (WGS) entry which is preliminary data.</text>
</comment>
<name>A0AAF1KHG5_9PROT</name>
<dbReference type="Proteomes" id="UP001196068">
    <property type="component" value="Unassembled WGS sequence"/>
</dbReference>
<evidence type="ECO:0000313" key="2">
    <source>
        <dbReference type="Proteomes" id="UP001196068"/>
    </source>
</evidence>
<protein>
    <submittedName>
        <fullName evidence="1">NRDE family protein</fullName>
    </submittedName>
</protein>
<dbReference type="PANTHER" id="PTHR17985">
    <property type="entry name" value="SER/THR-RICH PROTEIN T10 IN DGCR REGION"/>
    <property type="match status" value="1"/>
</dbReference>
<gene>
    <name evidence="1" type="ORF">GXW79_02410</name>
</gene>
<sequence>MCTLILLRRPGHGWPLLLAANRDERLDRAWEAPAEFWPGITGGRDATGGGTWLALSRHGVVAGVLNRPGSLGPAPGKRSRGELPLMAAGAASAAAAAAAIGGLDSGEWRSFNLVVADRDTAWFLRGEGAGPVAAVALAEGVTMVTSMDPNHAASPRVRRHLPRFEAAAAPSPPDWGTWPALLRDSGGDRAEALNVPASGGFGTVSASLIGLGAGDERAWQFAPGSQAPFAAVSL</sequence>
<dbReference type="AlphaFoldDB" id="A0AAF1KHG5"/>
<dbReference type="InterPro" id="IPR008551">
    <property type="entry name" value="TANGO2"/>
</dbReference>
<organism evidence="1 2">
    <name type="scientific">Plastoroseomonas arctica</name>
    <dbReference type="NCBI Taxonomy" id="1509237"/>
    <lineage>
        <taxon>Bacteria</taxon>
        <taxon>Pseudomonadati</taxon>
        <taxon>Pseudomonadota</taxon>
        <taxon>Alphaproteobacteria</taxon>
        <taxon>Acetobacterales</taxon>
        <taxon>Acetobacteraceae</taxon>
        <taxon>Plastoroseomonas</taxon>
    </lineage>
</organism>
<dbReference type="Pfam" id="PF05742">
    <property type="entry name" value="TANGO2"/>
    <property type="match status" value="1"/>
</dbReference>